<keyword evidence="4" id="KW-0408">Iron</keyword>
<evidence type="ECO:0000256" key="3">
    <source>
        <dbReference type="ARBA" id="ARBA00022723"/>
    </source>
</evidence>
<dbReference type="InterPro" id="IPR012312">
    <property type="entry name" value="Hemerythrin-like"/>
</dbReference>
<feature type="domain" description="Hemerythrin-like" evidence="5">
    <location>
        <begin position="1"/>
        <end position="60"/>
    </location>
</feature>
<sequence>MMREHSAAGSELVTMRALTDGYTLPEGSCPTFAAMYQDMQHLEADLHNHIFLENNILFPRTVEGAKGERVTVDL</sequence>
<evidence type="ECO:0000259" key="5">
    <source>
        <dbReference type="Pfam" id="PF01814"/>
    </source>
</evidence>
<dbReference type="Proteomes" id="UP000265618">
    <property type="component" value="Unassembled WGS sequence"/>
</dbReference>
<dbReference type="Gene3D" id="1.20.120.520">
    <property type="entry name" value="nmb1532 protein domain like"/>
    <property type="match status" value="1"/>
</dbReference>
<dbReference type="EMBL" id="BDIP01003890">
    <property type="protein sequence ID" value="GIQ88242.1"/>
    <property type="molecule type" value="Genomic_DNA"/>
</dbReference>
<evidence type="ECO:0000256" key="4">
    <source>
        <dbReference type="ARBA" id="ARBA00023004"/>
    </source>
</evidence>
<keyword evidence="7" id="KW-1185">Reference proteome</keyword>
<comment type="subcellular location">
    <subcellularLocation>
        <location evidence="1">Cytoplasm</location>
    </subcellularLocation>
</comment>
<organism evidence="6 7">
    <name type="scientific">Kipferlia bialata</name>
    <dbReference type="NCBI Taxonomy" id="797122"/>
    <lineage>
        <taxon>Eukaryota</taxon>
        <taxon>Metamonada</taxon>
        <taxon>Carpediemonas-like organisms</taxon>
        <taxon>Kipferlia</taxon>
    </lineage>
</organism>
<dbReference type="PANTHER" id="PTHR36438">
    <property type="entry name" value="IRON-SULFUR CLUSTER REPAIR PROTEIN YTFE"/>
    <property type="match status" value="1"/>
</dbReference>
<dbReference type="GO" id="GO:0046872">
    <property type="term" value="F:metal ion binding"/>
    <property type="evidence" value="ECO:0007669"/>
    <property type="project" value="UniProtKB-KW"/>
</dbReference>
<reference evidence="6 7" key="1">
    <citation type="journal article" date="2018" name="PLoS ONE">
        <title>The draft genome of Kipferlia bialata reveals reductive genome evolution in fornicate parasites.</title>
        <authorList>
            <person name="Tanifuji G."/>
            <person name="Takabayashi S."/>
            <person name="Kume K."/>
            <person name="Takagi M."/>
            <person name="Nakayama T."/>
            <person name="Kamikawa R."/>
            <person name="Inagaki Y."/>
            <person name="Hashimoto T."/>
        </authorList>
    </citation>
    <scope>NUCLEOTIDE SEQUENCE [LARGE SCALE GENOMIC DNA]</scope>
    <source>
        <strain evidence="6">NY0173</strain>
    </source>
</reference>
<evidence type="ECO:0000256" key="1">
    <source>
        <dbReference type="ARBA" id="ARBA00004496"/>
    </source>
</evidence>
<dbReference type="AlphaFoldDB" id="A0A9K3GMC7"/>
<proteinExistence type="predicted"/>
<accession>A0A9K3GMC7</accession>
<evidence type="ECO:0000256" key="2">
    <source>
        <dbReference type="ARBA" id="ARBA00022490"/>
    </source>
</evidence>
<keyword evidence="3" id="KW-0479">Metal-binding</keyword>
<dbReference type="InterPro" id="IPR019903">
    <property type="entry name" value="RIC_family"/>
</dbReference>
<name>A0A9K3GMC7_9EUKA</name>
<dbReference type="Pfam" id="PF01814">
    <property type="entry name" value="Hemerythrin"/>
    <property type="match status" value="1"/>
</dbReference>
<comment type="caution">
    <text evidence="6">The sequence shown here is derived from an EMBL/GenBank/DDBJ whole genome shotgun (WGS) entry which is preliminary data.</text>
</comment>
<keyword evidence="2" id="KW-0963">Cytoplasm</keyword>
<dbReference type="GO" id="GO:0005737">
    <property type="term" value="C:cytoplasm"/>
    <property type="evidence" value="ECO:0007669"/>
    <property type="project" value="UniProtKB-SubCell"/>
</dbReference>
<evidence type="ECO:0000313" key="7">
    <source>
        <dbReference type="Proteomes" id="UP000265618"/>
    </source>
</evidence>
<gene>
    <name evidence="6" type="ORF">KIPB_010447</name>
</gene>
<evidence type="ECO:0000313" key="6">
    <source>
        <dbReference type="EMBL" id="GIQ88242.1"/>
    </source>
</evidence>
<dbReference type="PANTHER" id="PTHR36438:SF1">
    <property type="entry name" value="IRON-SULFUR CLUSTER REPAIR PROTEIN YTFE"/>
    <property type="match status" value="1"/>
</dbReference>
<protein>
    <recommendedName>
        <fullName evidence="5">Hemerythrin-like domain-containing protein</fullName>
    </recommendedName>
</protein>